<proteinExistence type="predicted"/>
<dbReference type="InterPro" id="IPR000408">
    <property type="entry name" value="Reg_chr_condens"/>
</dbReference>
<evidence type="ECO:0000256" key="20">
    <source>
        <dbReference type="ARBA" id="ARBA00073293"/>
    </source>
</evidence>
<dbReference type="GO" id="GO:0005929">
    <property type="term" value="C:cilium"/>
    <property type="evidence" value="ECO:0007669"/>
    <property type="project" value="UniProtKB-ARBA"/>
</dbReference>
<keyword evidence="19" id="KW-0844">Vision</keyword>
<reference evidence="25" key="1">
    <citation type="submission" date="2012-01" db="EMBL/GenBank/DDBJ databases">
        <authorList>
            <person name="Walter R."/>
            <person name="Schartl M."/>
            <person name="Warren W."/>
        </authorList>
    </citation>
    <scope>NUCLEOTIDE SEQUENCE [LARGE SCALE GENOMIC DNA]</scope>
    <source>
        <strain evidence="25">JP 163 A</strain>
    </source>
</reference>
<evidence type="ECO:0000256" key="3">
    <source>
        <dbReference type="ARBA" id="ARBA00004555"/>
    </source>
</evidence>
<evidence type="ECO:0000256" key="1">
    <source>
        <dbReference type="ARBA" id="ARBA00004120"/>
    </source>
</evidence>
<name>M4AUG5_XIPMA</name>
<evidence type="ECO:0000256" key="13">
    <source>
        <dbReference type="ARBA" id="ARBA00023034"/>
    </source>
</evidence>
<keyword evidence="7" id="KW-0597">Phosphoprotein</keyword>
<keyword evidence="16" id="KW-0966">Cell projection</keyword>
<dbReference type="GO" id="GO:0030030">
    <property type="term" value="P:cell projection organization"/>
    <property type="evidence" value="ECO:0007669"/>
    <property type="project" value="UniProtKB-KW"/>
</dbReference>
<dbReference type="FunFam" id="2.130.10.30:FF:000013">
    <property type="entry name" value="Retinitis pigmentosa GTPase regulator isoform 1"/>
    <property type="match status" value="1"/>
</dbReference>
<feature type="compositionally biased region" description="Acidic residues" evidence="22">
    <location>
        <begin position="505"/>
        <end position="557"/>
    </location>
</feature>
<dbReference type="GO" id="GO:0005813">
    <property type="term" value="C:centrosome"/>
    <property type="evidence" value="ECO:0007669"/>
    <property type="project" value="UniProtKB-SubCell"/>
</dbReference>
<keyword evidence="17" id="KW-0449">Lipoprotein</keyword>
<reference evidence="24" key="4">
    <citation type="submission" date="2025-09" db="UniProtKB">
        <authorList>
            <consortium name="Ensembl"/>
        </authorList>
    </citation>
    <scope>IDENTIFICATION</scope>
    <source>
        <strain evidence="24">JP 163 A</strain>
    </source>
</reference>
<evidence type="ECO:0000256" key="5">
    <source>
        <dbReference type="ARBA" id="ARBA00022481"/>
    </source>
</evidence>
<dbReference type="SUPFAM" id="SSF50985">
    <property type="entry name" value="RCC1/BLIP-II"/>
    <property type="match status" value="1"/>
</dbReference>
<evidence type="ECO:0000256" key="22">
    <source>
        <dbReference type="SAM" id="MobiDB-lite"/>
    </source>
</evidence>
<keyword evidence="9" id="KW-0344">Guanine-nucleotide releasing factor</keyword>
<evidence type="ECO:0000256" key="2">
    <source>
        <dbReference type="ARBA" id="ARBA00004300"/>
    </source>
</evidence>
<evidence type="ECO:0000256" key="19">
    <source>
        <dbReference type="ARBA" id="ARBA00023305"/>
    </source>
</evidence>
<dbReference type="InterPro" id="IPR009091">
    <property type="entry name" value="RCC1/BLIP-II"/>
</dbReference>
<keyword evidence="5" id="KW-0488">Methylation</keyword>
<evidence type="ECO:0000256" key="16">
    <source>
        <dbReference type="ARBA" id="ARBA00023273"/>
    </source>
</evidence>
<evidence type="ECO:0000256" key="10">
    <source>
        <dbReference type="ARBA" id="ARBA00022737"/>
    </source>
</evidence>
<dbReference type="InParanoid" id="M4AUG5"/>
<evidence type="ECO:0000256" key="17">
    <source>
        <dbReference type="ARBA" id="ARBA00023288"/>
    </source>
</evidence>
<dbReference type="Pfam" id="PF25390">
    <property type="entry name" value="WD40_RLD"/>
    <property type="match status" value="1"/>
</dbReference>
<keyword evidence="11" id="KW-0970">Cilium biogenesis/degradation</keyword>
<keyword evidence="14" id="KW-0969">Cilium</keyword>
<feature type="domain" description="RCC1-like" evidence="23">
    <location>
        <begin position="94"/>
        <end position="354"/>
    </location>
</feature>
<evidence type="ECO:0000256" key="8">
    <source>
        <dbReference type="ARBA" id="ARBA00022606"/>
    </source>
</evidence>
<evidence type="ECO:0000259" key="23">
    <source>
        <dbReference type="Pfam" id="PF25390"/>
    </source>
</evidence>
<dbReference type="Pfam" id="PF00415">
    <property type="entry name" value="RCC1"/>
    <property type="match status" value="1"/>
</dbReference>
<dbReference type="GO" id="GO:0005085">
    <property type="term" value="F:guanyl-nucleotide exchange factor activity"/>
    <property type="evidence" value="ECO:0007669"/>
    <property type="project" value="UniProtKB-KW"/>
</dbReference>
<feature type="repeat" description="RCC1" evidence="21">
    <location>
        <begin position="250"/>
        <end position="302"/>
    </location>
</feature>
<evidence type="ECO:0000256" key="6">
    <source>
        <dbReference type="ARBA" id="ARBA00022490"/>
    </source>
</evidence>
<evidence type="ECO:0000256" key="9">
    <source>
        <dbReference type="ARBA" id="ARBA00022658"/>
    </source>
</evidence>
<dbReference type="GO" id="GO:0005794">
    <property type="term" value="C:Golgi apparatus"/>
    <property type="evidence" value="ECO:0007669"/>
    <property type="project" value="UniProtKB-SubCell"/>
</dbReference>
<keyword evidence="8" id="KW-0716">Sensory transduction</keyword>
<feature type="repeat" description="RCC1" evidence="21">
    <location>
        <begin position="303"/>
        <end position="356"/>
    </location>
</feature>
<evidence type="ECO:0000256" key="21">
    <source>
        <dbReference type="PROSITE-ProRule" id="PRU00235"/>
    </source>
</evidence>
<dbReference type="eggNOG" id="KOG1808">
    <property type="taxonomic scope" value="Eukaryota"/>
</dbReference>
<dbReference type="OMA" id="HIACGDE"/>
<dbReference type="GO" id="GO:0007601">
    <property type="term" value="P:visual perception"/>
    <property type="evidence" value="ECO:0007669"/>
    <property type="project" value="UniProtKB-KW"/>
</dbReference>
<feature type="repeat" description="RCC1" evidence="21">
    <location>
        <begin position="94"/>
        <end position="146"/>
    </location>
</feature>
<keyword evidence="18" id="KW-0636">Prenylation</keyword>
<evidence type="ECO:0000256" key="18">
    <source>
        <dbReference type="ARBA" id="ARBA00023289"/>
    </source>
</evidence>
<dbReference type="PRINTS" id="PR00633">
    <property type="entry name" value="RCCNDNSATION"/>
</dbReference>
<keyword evidence="15" id="KW-0206">Cytoskeleton</keyword>
<keyword evidence="13" id="KW-0333">Golgi apparatus</keyword>
<dbReference type="PANTHER" id="PTHR22872:SF9">
    <property type="entry name" value="X-LINKED RETINITIS PIGMENTOSA GTPASE REGULATOR"/>
    <property type="match status" value="1"/>
</dbReference>
<dbReference type="STRING" id="8083.ENSXMAP00000018110"/>
<evidence type="ECO:0000256" key="11">
    <source>
        <dbReference type="ARBA" id="ARBA00022794"/>
    </source>
</evidence>
<evidence type="ECO:0000256" key="15">
    <source>
        <dbReference type="ARBA" id="ARBA00023212"/>
    </source>
</evidence>
<feature type="repeat" description="RCC1" evidence="21">
    <location>
        <begin position="197"/>
        <end position="249"/>
    </location>
</feature>
<accession>M4AUG5</accession>
<evidence type="ECO:0000313" key="24">
    <source>
        <dbReference type="Ensembl" id="ENSXMAP00000018110.2"/>
    </source>
</evidence>
<comment type="subcellular location">
    <subcellularLocation>
        <location evidence="1">Cytoplasm</location>
        <location evidence="1">Cytoskeleton</location>
        <location evidence="1">Cilium basal body</location>
    </subcellularLocation>
    <subcellularLocation>
        <location evidence="4">Cytoplasm</location>
        <location evidence="4">Cytoskeleton</location>
        <location evidence="4">Flagellum axoneme</location>
    </subcellularLocation>
    <subcellularLocation>
        <location evidence="2">Cytoplasm</location>
        <location evidence="2">Cytoskeleton</location>
        <location evidence="2">Microtubule organizing center</location>
        <location evidence="2">Centrosome</location>
    </subcellularLocation>
    <subcellularLocation>
        <location evidence="3">Golgi apparatus</location>
    </subcellularLocation>
</comment>
<evidence type="ECO:0000256" key="12">
    <source>
        <dbReference type="ARBA" id="ARBA00022846"/>
    </source>
</evidence>
<reference evidence="24" key="3">
    <citation type="submission" date="2025-08" db="UniProtKB">
        <authorList>
            <consortium name="Ensembl"/>
        </authorList>
    </citation>
    <scope>IDENTIFICATION</scope>
    <source>
        <strain evidence="24">JP 163 A</strain>
    </source>
</reference>
<feature type="compositionally biased region" description="Acidic residues" evidence="22">
    <location>
        <begin position="488"/>
        <end position="498"/>
    </location>
</feature>
<dbReference type="PROSITE" id="PS50012">
    <property type="entry name" value="RCC1_3"/>
    <property type="match status" value="5"/>
</dbReference>
<dbReference type="PROSITE" id="PS00626">
    <property type="entry name" value="RCC1_2"/>
    <property type="match status" value="4"/>
</dbReference>
<keyword evidence="10" id="KW-0677">Repeat</keyword>
<dbReference type="HOGENOM" id="CLU_005210_5_2_1"/>
<evidence type="ECO:0000256" key="7">
    <source>
        <dbReference type="ARBA" id="ARBA00022553"/>
    </source>
</evidence>
<dbReference type="InterPro" id="IPR051625">
    <property type="entry name" value="Signaling_Regulatory_Domain"/>
</dbReference>
<dbReference type="Proteomes" id="UP000002852">
    <property type="component" value="Unassembled WGS sequence"/>
</dbReference>
<evidence type="ECO:0000313" key="25">
    <source>
        <dbReference type="Proteomes" id="UP000002852"/>
    </source>
</evidence>
<dbReference type="GeneTree" id="ENSGT00940000159616"/>
<organism evidence="24 25">
    <name type="scientific">Xiphophorus maculatus</name>
    <name type="common">Southern platyfish</name>
    <name type="synonym">Platypoecilus maculatus</name>
    <dbReference type="NCBI Taxonomy" id="8083"/>
    <lineage>
        <taxon>Eukaryota</taxon>
        <taxon>Metazoa</taxon>
        <taxon>Chordata</taxon>
        <taxon>Craniata</taxon>
        <taxon>Vertebrata</taxon>
        <taxon>Euteleostomi</taxon>
        <taxon>Actinopterygii</taxon>
        <taxon>Neopterygii</taxon>
        <taxon>Teleostei</taxon>
        <taxon>Neoteleostei</taxon>
        <taxon>Acanthomorphata</taxon>
        <taxon>Ovalentaria</taxon>
        <taxon>Atherinomorphae</taxon>
        <taxon>Cyprinodontiformes</taxon>
        <taxon>Poeciliidae</taxon>
        <taxon>Poeciliinae</taxon>
        <taxon>Xiphophorus</taxon>
    </lineage>
</organism>
<dbReference type="InterPro" id="IPR058923">
    <property type="entry name" value="RCC1-like_dom"/>
</dbReference>
<feature type="region of interest" description="Disordered" evidence="22">
    <location>
        <begin position="460"/>
        <end position="586"/>
    </location>
</feature>
<keyword evidence="6" id="KW-0963">Cytoplasm</keyword>
<dbReference type="Gene3D" id="2.130.10.30">
    <property type="entry name" value="Regulator of chromosome condensation 1/beta-lactamase-inhibitor protein II"/>
    <property type="match status" value="1"/>
</dbReference>
<evidence type="ECO:0000256" key="14">
    <source>
        <dbReference type="ARBA" id="ARBA00023069"/>
    </source>
</evidence>
<keyword evidence="12" id="KW-0282">Flagellum</keyword>
<sequence>MAEEAEDEVPESGAVFTFGKSKFADDMPSVFWLKNDVPERIACGDEHSALVTGNGKLFMFGSNNWGQLGLGSKQTVQKPTCVKGKVRRCGWWRGHVFACGGNGEGQLGLGDCEERTAFQRVGFFQAHGPIKMLAAGSNTSAALTEGGKLFMWGENSEGQIGLGKRSQATRPLEVSVGRPVSWVSCGYYHSALVTVDGALFTFGERDSGKLGLRPERLARHRVPQRVESITEPVLQVACGGSHTVALTDGGGVYSFGLGQFGQLGLGTFVFESQLPRPVQRFQAGRPTRVTCGESHTAVLTESGLLYSFGDGRHGKLGLGDQNFTNHFHPAVVPRFLPLAVQAAACGGCHMVVLARPRGPGCSAITLEDAAFDFLGEPTATLQRSLSARVRRRERERSPEQFGPTAHSLPARTSGSLCFMVCCSSGQTGGDVESLTDCDGVRGLGETTDFLNLTHVMKMDPSDKTLSLSPLLKVSYEEEEDARNKRNDENEETEEETETEENHGEESEEEEGEEEEESEENEEEEQEESEENEEESEEEEKSDGDEDENESEEEEEEDVVKKRKASVRKQQSSKSAAGGRRGRGVLG</sequence>
<dbReference type="AlphaFoldDB" id="M4AUG5"/>
<dbReference type="PANTHER" id="PTHR22872">
    <property type="entry name" value="BTK-BINDING PROTEIN-RELATED"/>
    <property type="match status" value="1"/>
</dbReference>
<dbReference type="Ensembl" id="ENSXMAT00000018137.2">
    <property type="protein sequence ID" value="ENSXMAP00000018110.2"/>
    <property type="gene ID" value="ENSXMAG00000018068.2"/>
</dbReference>
<reference evidence="25" key="2">
    <citation type="journal article" date="2013" name="Nat. Genet.">
        <title>The genome of the platyfish, Xiphophorus maculatus, provides insights into evolutionary adaptation and several complex traits.</title>
        <authorList>
            <person name="Schartl M."/>
            <person name="Walter R.B."/>
            <person name="Shen Y."/>
            <person name="Garcia T."/>
            <person name="Catchen J."/>
            <person name="Amores A."/>
            <person name="Braasch I."/>
            <person name="Chalopin D."/>
            <person name="Volff J.N."/>
            <person name="Lesch K.P."/>
            <person name="Bisazza A."/>
            <person name="Minx P."/>
            <person name="Hillier L."/>
            <person name="Wilson R.K."/>
            <person name="Fuerstenberg S."/>
            <person name="Boore J."/>
            <person name="Searle S."/>
            <person name="Postlethwait J.H."/>
            <person name="Warren W.C."/>
        </authorList>
    </citation>
    <scope>NUCLEOTIDE SEQUENCE [LARGE SCALE GENOMIC DNA]</scope>
    <source>
        <strain evidence="25">JP 163 A</strain>
    </source>
</reference>
<dbReference type="eggNOG" id="KOG1426">
    <property type="taxonomic scope" value="Eukaryota"/>
</dbReference>
<feature type="repeat" description="RCC1" evidence="21">
    <location>
        <begin position="147"/>
        <end position="196"/>
    </location>
</feature>
<protein>
    <recommendedName>
        <fullName evidence="20">X-linked retinitis pigmentosa GTPase regulator</fullName>
    </recommendedName>
</protein>
<keyword evidence="25" id="KW-1185">Reference proteome</keyword>
<evidence type="ECO:0000256" key="4">
    <source>
        <dbReference type="ARBA" id="ARBA00004611"/>
    </source>
</evidence>
<feature type="region of interest" description="Disordered" evidence="22">
    <location>
        <begin position="384"/>
        <end position="408"/>
    </location>
</feature>